<dbReference type="Gene3D" id="3.50.50.60">
    <property type="entry name" value="FAD/NAD(P)-binding domain"/>
    <property type="match status" value="1"/>
</dbReference>
<feature type="domain" description="Glucose-methanol-choline oxidoreductase N-terminal" evidence="6">
    <location>
        <begin position="285"/>
        <end position="299"/>
    </location>
</feature>
<dbReference type="GO" id="GO:0050660">
    <property type="term" value="F:flavin adenine dinucleotide binding"/>
    <property type="evidence" value="ECO:0007669"/>
    <property type="project" value="InterPro"/>
</dbReference>
<protein>
    <submittedName>
        <fullName evidence="7">GMC oxidoreductase</fullName>
    </submittedName>
</protein>
<evidence type="ECO:0000313" key="7">
    <source>
        <dbReference type="EMBL" id="KZT24059.1"/>
    </source>
</evidence>
<dbReference type="InterPro" id="IPR012132">
    <property type="entry name" value="GMC_OxRdtase"/>
</dbReference>
<reference evidence="7 8" key="1">
    <citation type="journal article" date="2016" name="Mol. Biol. Evol.">
        <title>Comparative Genomics of Early-Diverging Mushroom-Forming Fungi Provides Insights into the Origins of Lignocellulose Decay Capabilities.</title>
        <authorList>
            <person name="Nagy L.G."/>
            <person name="Riley R."/>
            <person name="Tritt A."/>
            <person name="Adam C."/>
            <person name="Daum C."/>
            <person name="Floudas D."/>
            <person name="Sun H."/>
            <person name="Yadav J.S."/>
            <person name="Pangilinan J."/>
            <person name="Larsson K.H."/>
            <person name="Matsuura K."/>
            <person name="Barry K."/>
            <person name="Labutti K."/>
            <person name="Kuo R."/>
            <person name="Ohm R.A."/>
            <person name="Bhattacharya S.S."/>
            <person name="Shirouzu T."/>
            <person name="Yoshinaga Y."/>
            <person name="Martin F.M."/>
            <person name="Grigoriev I.V."/>
            <person name="Hibbett D.S."/>
        </authorList>
    </citation>
    <scope>NUCLEOTIDE SEQUENCE [LARGE SCALE GENOMIC DNA]</scope>
    <source>
        <strain evidence="7 8">HHB14362 ss-1</strain>
    </source>
</reference>
<dbReference type="GO" id="GO:0016614">
    <property type="term" value="F:oxidoreductase activity, acting on CH-OH group of donors"/>
    <property type="evidence" value="ECO:0007669"/>
    <property type="project" value="InterPro"/>
</dbReference>
<evidence type="ECO:0000259" key="6">
    <source>
        <dbReference type="PROSITE" id="PS00624"/>
    </source>
</evidence>
<dbReference type="SUPFAM" id="SSF51905">
    <property type="entry name" value="FAD/NAD(P)-binding domain"/>
    <property type="match status" value="1"/>
</dbReference>
<keyword evidence="3" id="KW-0285">Flavoprotein</keyword>
<dbReference type="Gene3D" id="3.30.560.10">
    <property type="entry name" value="Glucose Oxidase, domain 3"/>
    <property type="match status" value="1"/>
</dbReference>
<dbReference type="InParanoid" id="A0A165RN58"/>
<dbReference type="Pfam" id="PF00732">
    <property type="entry name" value="GMC_oxred_N"/>
    <property type="match status" value="1"/>
</dbReference>
<dbReference type="InterPro" id="IPR036188">
    <property type="entry name" value="FAD/NAD-bd_sf"/>
</dbReference>
<dbReference type="STRING" id="1314782.A0A165RN58"/>
<dbReference type="OrthoDB" id="269227at2759"/>
<dbReference type="AlphaFoldDB" id="A0A165RN58"/>
<feature type="active site" description="Proton acceptor" evidence="5">
    <location>
        <position position="582"/>
    </location>
</feature>
<keyword evidence="4" id="KW-0274">FAD</keyword>
<dbReference type="PROSITE" id="PS00624">
    <property type="entry name" value="GMC_OXRED_2"/>
    <property type="match status" value="1"/>
</dbReference>
<evidence type="ECO:0000256" key="3">
    <source>
        <dbReference type="ARBA" id="ARBA00022630"/>
    </source>
</evidence>
<proteinExistence type="inferred from homology"/>
<evidence type="ECO:0000256" key="2">
    <source>
        <dbReference type="ARBA" id="ARBA00010790"/>
    </source>
</evidence>
<accession>A0A165RN58</accession>
<evidence type="ECO:0000256" key="5">
    <source>
        <dbReference type="PIRSR" id="PIRSR000137-1"/>
    </source>
</evidence>
<dbReference type="SUPFAM" id="SSF54373">
    <property type="entry name" value="FAD-linked reductases, C-terminal domain"/>
    <property type="match status" value="1"/>
</dbReference>
<dbReference type="PIRSF" id="PIRSF000137">
    <property type="entry name" value="Alcohol_oxidase"/>
    <property type="match status" value="1"/>
</dbReference>
<dbReference type="InterPro" id="IPR007867">
    <property type="entry name" value="GMC_OxRtase_C"/>
</dbReference>
<name>A0A165RN58_9AGAM</name>
<dbReference type="Proteomes" id="UP000076761">
    <property type="component" value="Unassembled WGS sequence"/>
</dbReference>
<feature type="active site" description="Proton donor" evidence="5">
    <location>
        <position position="537"/>
    </location>
</feature>
<organism evidence="7 8">
    <name type="scientific">Neolentinus lepideus HHB14362 ss-1</name>
    <dbReference type="NCBI Taxonomy" id="1314782"/>
    <lineage>
        <taxon>Eukaryota</taxon>
        <taxon>Fungi</taxon>
        <taxon>Dikarya</taxon>
        <taxon>Basidiomycota</taxon>
        <taxon>Agaricomycotina</taxon>
        <taxon>Agaricomycetes</taxon>
        <taxon>Gloeophyllales</taxon>
        <taxon>Gloeophyllaceae</taxon>
        <taxon>Neolentinus</taxon>
    </lineage>
</organism>
<comment type="cofactor">
    <cofactor evidence="1">
        <name>FAD</name>
        <dbReference type="ChEBI" id="CHEBI:57692"/>
    </cofactor>
</comment>
<dbReference type="InterPro" id="IPR000172">
    <property type="entry name" value="GMC_OxRdtase_N"/>
</dbReference>
<dbReference type="EMBL" id="KV425580">
    <property type="protein sequence ID" value="KZT24059.1"/>
    <property type="molecule type" value="Genomic_DNA"/>
</dbReference>
<dbReference type="PANTHER" id="PTHR11552:SF147">
    <property type="entry name" value="CHOLINE DEHYDROGENASE, MITOCHONDRIAL"/>
    <property type="match status" value="1"/>
</dbReference>
<keyword evidence="8" id="KW-1185">Reference proteome</keyword>
<evidence type="ECO:0000313" key="8">
    <source>
        <dbReference type="Proteomes" id="UP000076761"/>
    </source>
</evidence>
<dbReference type="PROSITE" id="PS51257">
    <property type="entry name" value="PROKAR_LIPOPROTEIN"/>
    <property type="match status" value="1"/>
</dbReference>
<gene>
    <name evidence="7" type="ORF">NEOLEDRAFT_496286</name>
</gene>
<evidence type="ECO:0000256" key="4">
    <source>
        <dbReference type="ARBA" id="ARBA00022827"/>
    </source>
</evidence>
<sequence length="602" mass="65284">MGRFFGTPYEKDLHRISKQTFDYVVIGGGTAGCVVASRLSEDPNVRVLLIEAGGRHDTQPFTKIPIAFAKLFKTSADWAYDTVSQPCLNSRKLFWPRAKILGGCSSMNAMMFQHCSPSDFDEWEKKGAKGWDYQSIYPYFIKAEKFTPNVLFPETKLEERGDKGLWKTSYAHLAPICKGFIDAAQQVGLKYNPDINTPRGSLGVTKFVTSIDSKGRRSSSATAYLTKDVLARKNLAVLIGTTTTRVLISSEPDGRPKVTGVEVAKNASSRRVQIVATKEVIISAGTTNTPQLLNLSGIGARDELEKVGIEVLRDLPAVGKNLTDHLVTGAVTLRAKRGYSLDYLAHPIKSLPAILKWYMSGTGPATCNVGEVAAFFRSNDKALPARSALTSDGPDEELIDNSSGPGAPDIELMSGPISFLNHGFQSAPPGTEGYTILPSLLRPLSSGRVYLNSSSPFSPPTIDPNYLSHPNDIKVLTRGVRLALRIARSPPLQPFLNLPPHSENHSDVFYPGDADPEKISDEEIQTWIRGNAETLYHCMGTARMGDYGDDKGSVVDPELRVHGVEGLRVVDASVFPQPTSGHPAATVVAIAEKAADLIKSAA</sequence>
<evidence type="ECO:0000256" key="1">
    <source>
        <dbReference type="ARBA" id="ARBA00001974"/>
    </source>
</evidence>
<dbReference type="PANTHER" id="PTHR11552">
    <property type="entry name" value="GLUCOSE-METHANOL-CHOLINE GMC OXIDOREDUCTASE"/>
    <property type="match status" value="1"/>
</dbReference>
<dbReference type="Pfam" id="PF05199">
    <property type="entry name" value="GMC_oxred_C"/>
    <property type="match status" value="1"/>
</dbReference>
<comment type="similarity">
    <text evidence="2">Belongs to the GMC oxidoreductase family.</text>
</comment>